<keyword evidence="2" id="KW-1185">Reference proteome</keyword>
<reference evidence="1 2" key="1">
    <citation type="journal article" date="2019" name="Sci. Rep.">
        <title>Orb-weaving spider Araneus ventricosus genome elucidates the spidroin gene catalogue.</title>
        <authorList>
            <person name="Kono N."/>
            <person name="Nakamura H."/>
            <person name="Ohtoshi R."/>
            <person name="Moran D.A.P."/>
            <person name="Shinohara A."/>
            <person name="Yoshida Y."/>
            <person name="Fujiwara M."/>
            <person name="Mori M."/>
            <person name="Tomita M."/>
            <person name="Arakawa K."/>
        </authorList>
    </citation>
    <scope>NUCLEOTIDE SEQUENCE [LARGE SCALE GENOMIC DNA]</scope>
</reference>
<sequence length="100" mass="11439">MFLSRCCVQCGFSRHLYLAFFPLYTIFRSNCNGLTPLGSSMTKEVVRAGAHFSREVRQHLNVVTFEQQCIGLGGLVHWPARSPDLSCINFFFYDHMEAKT</sequence>
<dbReference type="InterPro" id="IPR036397">
    <property type="entry name" value="RNaseH_sf"/>
</dbReference>
<proteinExistence type="predicted"/>
<protein>
    <submittedName>
        <fullName evidence="1">Uncharacterized protein</fullName>
    </submittedName>
</protein>
<dbReference type="Gene3D" id="3.30.420.10">
    <property type="entry name" value="Ribonuclease H-like superfamily/Ribonuclease H"/>
    <property type="match status" value="1"/>
</dbReference>
<dbReference type="EMBL" id="BGPR01004532">
    <property type="protein sequence ID" value="GBN00621.1"/>
    <property type="molecule type" value="Genomic_DNA"/>
</dbReference>
<evidence type="ECO:0000313" key="1">
    <source>
        <dbReference type="EMBL" id="GBN00621.1"/>
    </source>
</evidence>
<dbReference type="Proteomes" id="UP000499080">
    <property type="component" value="Unassembled WGS sequence"/>
</dbReference>
<comment type="caution">
    <text evidence="1">The sequence shown here is derived from an EMBL/GenBank/DDBJ whole genome shotgun (WGS) entry which is preliminary data.</text>
</comment>
<dbReference type="AlphaFoldDB" id="A0A4Y2KDV3"/>
<dbReference type="GO" id="GO:0003676">
    <property type="term" value="F:nucleic acid binding"/>
    <property type="evidence" value="ECO:0007669"/>
    <property type="project" value="InterPro"/>
</dbReference>
<name>A0A4Y2KDV3_ARAVE</name>
<organism evidence="1 2">
    <name type="scientific">Araneus ventricosus</name>
    <name type="common">Orbweaver spider</name>
    <name type="synonym">Epeira ventricosa</name>
    <dbReference type="NCBI Taxonomy" id="182803"/>
    <lineage>
        <taxon>Eukaryota</taxon>
        <taxon>Metazoa</taxon>
        <taxon>Ecdysozoa</taxon>
        <taxon>Arthropoda</taxon>
        <taxon>Chelicerata</taxon>
        <taxon>Arachnida</taxon>
        <taxon>Araneae</taxon>
        <taxon>Araneomorphae</taxon>
        <taxon>Entelegynae</taxon>
        <taxon>Araneoidea</taxon>
        <taxon>Araneidae</taxon>
        <taxon>Araneus</taxon>
    </lineage>
</organism>
<accession>A0A4Y2KDV3</accession>
<evidence type="ECO:0000313" key="2">
    <source>
        <dbReference type="Proteomes" id="UP000499080"/>
    </source>
</evidence>
<gene>
    <name evidence="1" type="ORF">AVEN_185922_1</name>
</gene>